<reference evidence="1" key="1">
    <citation type="submission" date="2022-04" db="EMBL/GenBank/DDBJ databases">
        <title>Jade perch genome.</title>
        <authorList>
            <person name="Chao B."/>
        </authorList>
    </citation>
    <scope>NUCLEOTIDE SEQUENCE</scope>
    <source>
        <strain evidence="1">CB-2022</strain>
    </source>
</reference>
<organism evidence="1 2">
    <name type="scientific">Scortum barcoo</name>
    <name type="common">barcoo grunter</name>
    <dbReference type="NCBI Taxonomy" id="214431"/>
    <lineage>
        <taxon>Eukaryota</taxon>
        <taxon>Metazoa</taxon>
        <taxon>Chordata</taxon>
        <taxon>Craniata</taxon>
        <taxon>Vertebrata</taxon>
        <taxon>Euteleostomi</taxon>
        <taxon>Actinopterygii</taxon>
        <taxon>Neopterygii</taxon>
        <taxon>Teleostei</taxon>
        <taxon>Neoteleostei</taxon>
        <taxon>Acanthomorphata</taxon>
        <taxon>Eupercaria</taxon>
        <taxon>Centrarchiformes</taxon>
        <taxon>Terapontoidei</taxon>
        <taxon>Terapontidae</taxon>
        <taxon>Scortum</taxon>
    </lineage>
</organism>
<evidence type="ECO:0000313" key="1">
    <source>
        <dbReference type="EMBL" id="KAI3373754.1"/>
    </source>
</evidence>
<name>A0ACB8X187_9TELE</name>
<comment type="caution">
    <text evidence="1">The sequence shown here is derived from an EMBL/GenBank/DDBJ whole genome shotgun (WGS) entry which is preliminary data.</text>
</comment>
<protein>
    <submittedName>
        <fullName evidence="1">Uncharacterized protein</fullName>
    </submittedName>
</protein>
<proteinExistence type="predicted"/>
<evidence type="ECO:0000313" key="2">
    <source>
        <dbReference type="Proteomes" id="UP000831701"/>
    </source>
</evidence>
<keyword evidence="2" id="KW-1185">Reference proteome</keyword>
<dbReference type="EMBL" id="CM041534">
    <property type="protein sequence ID" value="KAI3373754.1"/>
    <property type="molecule type" value="Genomic_DNA"/>
</dbReference>
<gene>
    <name evidence="1" type="ORF">L3Q82_022336</name>
</gene>
<dbReference type="Proteomes" id="UP000831701">
    <property type="component" value="Chromosome 4"/>
</dbReference>
<accession>A0ACB8X187</accession>
<sequence length="383" mass="43014">MKQWGTTCHVSCLAATNSHFRVLEGHAMNEPASAHSHYPDLSKVIPCYHYIKEVFNKAKATSLRPHSEWDSAIDLLPGAPISKARLYAISSPERKAMDEYIEALLRSGIIRPSSSVAGPGFFFVGKKDNSRHAYDITVKNRYLLLLISSAFELLQQARVFTRLDLRNAYHLVRIWEGDEWKMGFNTPSGHYEYLTTYSSSLLIQQLINVTSVTSDLLAGEPAIRQGGEILFSQWSPKAEEAFQRLKKLFTTASILMVLDPTLQFVVEVDALNKCIGAVLSQRSAVDNRIHPYAFLSCRCPRRPNLMLCPTCMNWEPSAKEPETILPPDRVVGSVTWQIEKDVQRVCCGESQLLRGVLETDCSYRKCGSPSLVFPQSRLVSSLV</sequence>